<proteinExistence type="predicted"/>
<protein>
    <submittedName>
        <fullName evidence="5">DDHD domain-containing protein</fullName>
    </submittedName>
</protein>
<dbReference type="PANTHER" id="PTHR23509:SF10">
    <property type="entry name" value="LD21067P"/>
    <property type="match status" value="1"/>
</dbReference>
<dbReference type="EMBL" id="LN714486">
    <property type="protein sequence ID" value="CEL69994.1"/>
    <property type="molecule type" value="Genomic_DNA"/>
</dbReference>
<dbReference type="Proteomes" id="UP000007494">
    <property type="component" value="Chromosome XI"/>
</dbReference>
<dbReference type="eggNOG" id="KOG2308">
    <property type="taxonomic scope" value="Eukaryota"/>
</dbReference>
<feature type="compositionally biased region" description="Basic and acidic residues" evidence="2">
    <location>
        <begin position="450"/>
        <end position="462"/>
    </location>
</feature>
<dbReference type="SUPFAM" id="SSF53474">
    <property type="entry name" value="alpha/beta-Hydrolases"/>
    <property type="match status" value="1"/>
</dbReference>
<feature type="compositionally biased region" description="Polar residues" evidence="2">
    <location>
        <begin position="317"/>
        <end position="332"/>
    </location>
</feature>
<dbReference type="GO" id="GO:0005737">
    <property type="term" value="C:cytoplasm"/>
    <property type="evidence" value="ECO:0007669"/>
    <property type="project" value="TreeGrafter"/>
</dbReference>
<dbReference type="OMA" id="HMFEHIT"/>
<dbReference type="GeneID" id="13440677"/>
<feature type="region of interest" description="Disordered" evidence="2">
    <location>
        <begin position="1"/>
        <end position="222"/>
    </location>
</feature>
<feature type="compositionally biased region" description="Low complexity" evidence="2">
    <location>
        <begin position="1419"/>
        <end position="1433"/>
    </location>
</feature>
<dbReference type="PANTHER" id="PTHR23509">
    <property type="entry name" value="PA-PL1 PHOSPHOLIPASE FAMILY"/>
    <property type="match status" value="1"/>
</dbReference>
<dbReference type="InterPro" id="IPR004177">
    <property type="entry name" value="DDHD_dom"/>
</dbReference>
<feature type="compositionally biased region" description="Basic and acidic residues" evidence="2">
    <location>
        <begin position="277"/>
        <end position="293"/>
    </location>
</feature>
<feature type="region of interest" description="Disordered" evidence="2">
    <location>
        <begin position="888"/>
        <end position="976"/>
    </location>
</feature>
<feature type="compositionally biased region" description="Polar residues" evidence="2">
    <location>
        <begin position="7"/>
        <end position="24"/>
    </location>
</feature>
<accession>F0VNG8</accession>
<evidence type="ECO:0000256" key="2">
    <source>
        <dbReference type="SAM" id="MobiDB-lite"/>
    </source>
</evidence>
<dbReference type="VEuPathDB" id="ToxoDB:NCLIV_056880"/>
<feature type="compositionally biased region" description="Low complexity" evidence="2">
    <location>
        <begin position="1475"/>
        <end position="1484"/>
    </location>
</feature>
<evidence type="ECO:0000259" key="3">
    <source>
        <dbReference type="PROSITE" id="PS51043"/>
    </source>
</evidence>
<feature type="compositionally biased region" description="Polar residues" evidence="2">
    <location>
        <begin position="1367"/>
        <end position="1377"/>
    </location>
</feature>
<feature type="region of interest" description="Disordered" evidence="2">
    <location>
        <begin position="251"/>
        <end position="566"/>
    </location>
</feature>
<evidence type="ECO:0000313" key="4">
    <source>
        <dbReference type="EMBL" id="CBZ55264.1"/>
    </source>
</evidence>
<feature type="compositionally biased region" description="Basic and acidic residues" evidence="2">
    <location>
        <begin position="477"/>
        <end position="493"/>
    </location>
</feature>
<feature type="compositionally biased region" description="Polar residues" evidence="2">
    <location>
        <begin position="1453"/>
        <end position="1465"/>
    </location>
</feature>
<organism evidence="4 6">
    <name type="scientific">Neospora caninum (strain Liverpool)</name>
    <dbReference type="NCBI Taxonomy" id="572307"/>
    <lineage>
        <taxon>Eukaryota</taxon>
        <taxon>Sar</taxon>
        <taxon>Alveolata</taxon>
        <taxon>Apicomplexa</taxon>
        <taxon>Conoidasida</taxon>
        <taxon>Coccidia</taxon>
        <taxon>Eucoccidiorida</taxon>
        <taxon>Eimeriorina</taxon>
        <taxon>Sarcocystidae</taxon>
        <taxon>Neospora</taxon>
    </lineage>
</organism>
<reference evidence="6" key="3">
    <citation type="journal article" date="2012" name="PLoS Pathog.">
        <title>Comparative genomics of the apicomplexan parasites Toxoplasma gondii and Neospora caninum: Coccidia differing in host range and transmission strategy.</title>
        <authorList>
            <person name="Reid A.J."/>
            <person name="Vermont S.J."/>
            <person name="Cotton J.A."/>
            <person name="Harris D."/>
            <person name="Hill-Cawthorne G.A."/>
            <person name="Konen-Waisman S."/>
            <person name="Latham S.M."/>
            <person name="Mourier T."/>
            <person name="Norton R."/>
            <person name="Quail M.A."/>
            <person name="Sanders M."/>
            <person name="Shanmugam D."/>
            <person name="Sohal A."/>
            <person name="Wasmuth J.D."/>
            <person name="Brunk B."/>
            <person name="Grigg M.E."/>
            <person name="Howard J.C."/>
            <person name="Parkinson J."/>
            <person name="Roos D.S."/>
            <person name="Trees A.J."/>
            <person name="Berriman M."/>
            <person name="Pain A."/>
            <person name="Wastling J.M."/>
        </authorList>
    </citation>
    <scope>NUCLEOTIDE SEQUENCE [LARGE SCALE GENOMIC DNA]</scope>
    <source>
        <strain evidence="6">Liverpool</strain>
    </source>
</reference>
<feature type="compositionally biased region" description="Polar residues" evidence="2">
    <location>
        <begin position="251"/>
        <end position="265"/>
    </location>
</feature>
<feature type="compositionally biased region" description="Polar residues" evidence="2">
    <location>
        <begin position="172"/>
        <end position="184"/>
    </location>
</feature>
<dbReference type="PROSITE" id="PS51043">
    <property type="entry name" value="DDHD"/>
    <property type="match status" value="1"/>
</dbReference>
<dbReference type="InterPro" id="IPR058055">
    <property type="entry name" value="PA-PLA1"/>
</dbReference>
<evidence type="ECO:0000313" key="5">
    <source>
        <dbReference type="EMBL" id="CEL69994.1"/>
    </source>
</evidence>
<feature type="region of interest" description="Disordered" evidence="2">
    <location>
        <begin position="1004"/>
        <end position="1208"/>
    </location>
</feature>
<dbReference type="InterPro" id="IPR029058">
    <property type="entry name" value="AB_hydrolase_fold"/>
</dbReference>
<feature type="compositionally biased region" description="Low complexity" evidence="2">
    <location>
        <begin position="894"/>
        <end position="906"/>
    </location>
</feature>
<dbReference type="RefSeq" id="XP_003885292.1">
    <property type="nucleotide sequence ID" value="XM_003885243.1"/>
</dbReference>
<feature type="compositionally biased region" description="Basic residues" evidence="2">
    <location>
        <begin position="1378"/>
        <end position="1387"/>
    </location>
</feature>
<dbReference type="EMBL" id="FR823392">
    <property type="protein sequence ID" value="CBZ55264.1"/>
    <property type="molecule type" value="Genomic_DNA"/>
</dbReference>
<feature type="compositionally biased region" description="Basic and acidic residues" evidence="2">
    <location>
        <begin position="1505"/>
        <end position="1515"/>
    </location>
</feature>
<feature type="compositionally biased region" description="Low complexity" evidence="2">
    <location>
        <begin position="1017"/>
        <end position="1061"/>
    </location>
</feature>
<dbReference type="Pfam" id="PF02862">
    <property type="entry name" value="DDHD"/>
    <property type="match status" value="2"/>
</dbReference>
<evidence type="ECO:0000256" key="1">
    <source>
        <dbReference type="SAM" id="Coils"/>
    </source>
</evidence>
<keyword evidence="6" id="KW-1185">Reference proteome</keyword>
<dbReference type="SMART" id="SM01127">
    <property type="entry name" value="DDHD"/>
    <property type="match status" value="1"/>
</dbReference>
<gene>
    <name evidence="5" type="ORF">BN1204_056880</name>
    <name evidence="4" type="ORF">NCLIV_056880</name>
</gene>
<dbReference type="GO" id="GO:0004620">
    <property type="term" value="F:phospholipase activity"/>
    <property type="evidence" value="ECO:0007669"/>
    <property type="project" value="TreeGrafter"/>
</dbReference>
<sequence>MAFSWFFAQQPSEAAPSPVTSSAAKQEEKPEGVLNKTFSGEARAKDLSDSRARFAHGPSRMLSRHQSTSSRRRPQHVGPVQIEFDDEPPAAFSLPIGSRPFHVSYSDTRSAEQRPGNLDGADHRSAREKEGRNSERSMSVDGSIARSAVSVGDTAKTANLFSSLSRPEITAQRFNSPSSQNPSLQGIAPQRFLQHDSTSKETALPTRALLHSSKEEEDDTDLVVGPKTFGFALTGRRRTLSQFPSRLTTLPSLRSFPTASGSVQTRALAPSLKGKRGFREARGGPKEAEKGDSPHSSSVSTGVPGGRPGEGNRVGDDQTSGEILSQHSTFSRASAEPLGDENKPQTHRTAGTSCPACESKEGTPNLPRRLQRSPRNAREDAEPVAQACASSGDGYAHVTASQSRPPHSLQGPLPAPSAESPERPQAFALGRHPLRSSARVSFAAAPSDAAESRENKAHDNEGQKAAQASVPASPRESVTEGDLRKNHNSERHRPGSPSSSASTRVSELDTTLSSSSSSSSLPPAVEDSSGSRRRSDGEASKGPEAEATTAESGSQKTRSSAGSGRPPCEHILLVVHGIGCEAEGGAIHKQQFVKSLALVNEYWFWKKPVEVHVHAINWKQTVIHAQEHMFEHITLKDVYETRRMLTLTAADLLFFLTPRYGDFIMTQVAEQLNEAVSKLRAHPSERYKDSKISVLGYSLGSVMAYELLAGRPFRPSQFNPTTNPSPRLNFHVDSLFLLGSALPAFLLLHAPEILKQGMWLPRDLRLYNIFHPCDPVAFRLEKLVYPQIRQLPPPVLLAFWRTNGVQKWYEWDMNVQHAKNVLMQNITDFASTISNSLFFWWNTEKGNPNPEGISVLDSNATAASAALEEAKKSKAGLLSSSFSSASLVGPLGQKSKPAAARRAPSRGATLCDSDGLRDAGDRRDGAGGKLGSMETPGGRVVGGQAASRAHRRQLDRKGSSNAPASRDEPNKALPLRMKQTLPHVLMRHTRAADSSEDVELPLAENPTLLPRLPPLPSLRSSLSSSLASADSSPSSSQGDLSPSRASSAASSTASSEDAPPALLTDQAPSSEKEGVDSSGASSRDRDARRRGDGASTDGVVSLQAASAAVVAAGAEVEKARSEEAPQGETEDHEQKAGGRQGDSEATAAVRLLAEREAEAAPSKDRSEHRRGVKDGDGDRRRKAEDDAAAKTTARQRGGEAADGDADQNIWDLLYRSNSKEKHEEGEVSDATTSSTGSGAFALEQLEQLEQETSRAMAQLETINEQTGPDILPVRIDFQLQEDTAEHYLSSLAMLQSHFNYWKLKDVAFFILKCLTGTNPTLSYTDHLKQLECAARRAAAKAERESNEAERRRQLKLAAALHRRLDSFNGTSEGAQTSRKGRQPHAKHGSSPCGGTSGKRHSFEASEPAEGLEKSKHRQSASSSAATELSSEGESVAERKGGSSVDSERGISAESGSSKAQCTSRSSHSDGKAKAGSDSADSSSAENTSQTSQEYDKSARKRHLEKRQQRANERLSTRRTVTKSFK</sequence>
<reference evidence="4" key="1">
    <citation type="submission" date="2011-02" db="EMBL/GenBank/DDBJ databases">
        <authorList>
            <person name="Aslett M."/>
        </authorList>
    </citation>
    <scope>NUCLEOTIDE SEQUENCE</scope>
    <source>
        <strain evidence="4">Liverpool</strain>
    </source>
</reference>
<evidence type="ECO:0000313" key="6">
    <source>
        <dbReference type="Proteomes" id="UP000007494"/>
    </source>
</evidence>
<name>F0VNG8_NEOCL</name>
<feature type="compositionally biased region" description="Basic and acidic residues" evidence="2">
    <location>
        <begin position="914"/>
        <end position="926"/>
    </location>
</feature>
<feature type="compositionally biased region" description="Basic and acidic residues" evidence="2">
    <location>
        <begin position="1152"/>
        <end position="1188"/>
    </location>
</feature>
<feature type="compositionally biased region" description="Polar residues" evidence="2">
    <location>
        <begin position="156"/>
        <end position="165"/>
    </location>
</feature>
<feature type="compositionally biased region" description="Low complexity" evidence="2">
    <location>
        <begin position="1093"/>
        <end position="1114"/>
    </location>
</feature>
<keyword evidence="1" id="KW-0175">Coiled coil</keyword>
<feature type="compositionally biased region" description="Basic and acidic residues" evidence="2">
    <location>
        <begin position="120"/>
        <end position="135"/>
    </location>
</feature>
<feature type="compositionally biased region" description="Basic and acidic residues" evidence="2">
    <location>
        <begin position="42"/>
        <end position="52"/>
    </location>
</feature>
<feature type="coiled-coil region" evidence="1">
    <location>
        <begin position="1327"/>
        <end position="1358"/>
    </location>
</feature>
<feature type="compositionally biased region" description="Basic and acidic residues" evidence="2">
    <location>
        <begin position="529"/>
        <end position="544"/>
    </location>
</feature>
<reference evidence="4" key="2">
    <citation type="submission" date="2011-03" db="EMBL/GenBank/DDBJ databases">
        <title>Comparative genomics and transcriptomics of Neospora caninum and Toxoplasma gondii.</title>
        <authorList>
            <person name="Reid A.J."/>
            <person name="Sohal A."/>
            <person name="Harris D."/>
            <person name="Quail M."/>
            <person name="Sanders M."/>
            <person name="Berriman M."/>
            <person name="Wastling J.M."/>
            <person name="Pain A."/>
        </authorList>
    </citation>
    <scope>NUCLEOTIDE SEQUENCE</scope>
    <source>
        <strain evidence="4">Liverpool</strain>
    </source>
</reference>
<reference evidence="5" key="4">
    <citation type="journal article" date="2015" name="PLoS ONE">
        <title>Comprehensive Evaluation of Toxoplasma gondii VEG and Neospora caninum LIV Genomes with Tachyzoite Stage Transcriptome and Proteome Defines Novel Transcript Features.</title>
        <authorList>
            <person name="Ramaprasad A."/>
            <person name="Mourier T."/>
            <person name="Naeem R."/>
            <person name="Malas T.B."/>
            <person name="Moussa E."/>
            <person name="Panigrahi A."/>
            <person name="Vermont S.J."/>
            <person name="Otto T.D."/>
            <person name="Wastling J."/>
            <person name="Pain A."/>
        </authorList>
    </citation>
    <scope>NUCLEOTIDE SEQUENCE</scope>
    <source>
        <strain evidence="5">Liverpool</strain>
    </source>
</reference>
<dbReference type="InParanoid" id="F0VNG8"/>
<feature type="compositionally biased region" description="Basic and acidic residues" evidence="2">
    <location>
        <begin position="1082"/>
        <end position="1092"/>
    </location>
</feature>
<feature type="region of interest" description="Disordered" evidence="2">
    <location>
        <begin position="1365"/>
        <end position="1525"/>
    </location>
</feature>
<feature type="domain" description="DDHD" evidence="3">
    <location>
        <begin position="728"/>
        <end position="1316"/>
    </location>
</feature>
<feature type="compositionally biased region" description="Basic and acidic residues" evidence="2">
    <location>
        <begin position="1435"/>
        <end position="1450"/>
    </location>
</feature>
<feature type="compositionally biased region" description="Polar residues" evidence="2">
    <location>
        <begin position="549"/>
        <end position="562"/>
    </location>
</feature>
<dbReference type="OrthoDB" id="331615at2759"/>
<dbReference type="GO" id="GO:0046872">
    <property type="term" value="F:metal ion binding"/>
    <property type="evidence" value="ECO:0007669"/>
    <property type="project" value="InterPro"/>
</dbReference>
<feature type="compositionally biased region" description="Low complexity" evidence="2">
    <location>
        <begin position="508"/>
        <end position="528"/>
    </location>
</feature>